<sequence length="120" mass="13242">MKVACGSSPPLSYLPLFSALLAPSDFRSPPTDSMYDTLPPAGHVSIWTALQPHRFGTKRICYYAVNSTSPNPNASFRHVCPCSLGRGEEKRRTEEGGIEQKRTEREGGMEEQRRNDGEGA</sequence>
<proteinExistence type="predicted"/>
<name>A0A5B7CMN5_PORTR</name>
<dbReference type="AlphaFoldDB" id="A0A5B7CMN5"/>
<evidence type="ECO:0000256" key="1">
    <source>
        <dbReference type="SAM" id="MobiDB-lite"/>
    </source>
</evidence>
<dbReference type="Proteomes" id="UP000324222">
    <property type="component" value="Unassembled WGS sequence"/>
</dbReference>
<feature type="region of interest" description="Disordered" evidence="1">
    <location>
        <begin position="85"/>
        <end position="120"/>
    </location>
</feature>
<evidence type="ECO:0000313" key="3">
    <source>
        <dbReference type="Proteomes" id="UP000324222"/>
    </source>
</evidence>
<evidence type="ECO:0000313" key="2">
    <source>
        <dbReference type="EMBL" id="MPC10091.1"/>
    </source>
</evidence>
<gene>
    <name evidence="2" type="ORF">E2C01_002719</name>
</gene>
<keyword evidence="3" id="KW-1185">Reference proteome</keyword>
<organism evidence="2 3">
    <name type="scientific">Portunus trituberculatus</name>
    <name type="common">Swimming crab</name>
    <name type="synonym">Neptunus trituberculatus</name>
    <dbReference type="NCBI Taxonomy" id="210409"/>
    <lineage>
        <taxon>Eukaryota</taxon>
        <taxon>Metazoa</taxon>
        <taxon>Ecdysozoa</taxon>
        <taxon>Arthropoda</taxon>
        <taxon>Crustacea</taxon>
        <taxon>Multicrustacea</taxon>
        <taxon>Malacostraca</taxon>
        <taxon>Eumalacostraca</taxon>
        <taxon>Eucarida</taxon>
        <taxon>Decapoda</taxon>
        <taxon>Pleocyemata</taxon>
        <taxon>Brachyura</taxon>
        <taxon>Eubrachyura</taxon>
        <taxon>Portunoidea</taxon>
        <taxon>Portunidae</taxon>
        <taxon>Portuninae</taxon>
        <taxon>Portunus</taxon>
    </lineage>
</organism>
<reference evidence="2 3" key="1">
    <citation type="submission" date="2019-05" db="EMBL/GenBank/DDBJ databases">
        <title>Another draft genome of Portunus trituberculatus and its Hox gene families provides insights of decapod evolution.</title>
        <authorList>
            <person name="Jeong J.-H."/>
            <person name="Song I."/>
            <person name="Kim S."/>
            <person name="Choi T."/>
            <person name="Kim D."/>
            <person name="Ryu S."/>
            <person name="Kim W."/>
        </authorList>
    </citation>
    <scope>NUCLEOTIDE SEQUENCE [LARGE SCALE GENOMIC DNA]</scope>
    <source>
        <tissue evidence="2">Muscle</tissue>
    </source>
</reference>
<accession>A0A5B7CMN5</accession>
<protein>
    <submittedName>
        <fullName evidence="2">Uncharacterized protein</fullName>
    </submittedName>
</protein>
<comment type="caution">
    <text evidence="2">The sequence shown here is derived from an EMBL/GenBank/DDBJ whole genome shotgun (WGS) entry which is preliminary data.</text>
</comment>
<feature type="compositionally biased region" description="Basic and acidic residues" evidence="1">
    <location>
        <begin position="86"/>
        <end position="120"/>
    </location>
</feature>
<dbReference type="EMBL" id="VSRR010000100">
    <property type="protein sequence ID" value="MPC10091.1"/>
    <property type="molecule type" value="Genomic_DNA"/>
</dbReference>